<feature type="transmembrane region" description="Helical" evidence="1">
    <location>
        <begin position="81"/>
        <end position="101"/>
    </location>
</feature>
<dbReference type="AlphaFoldDB" id="A0A1G9QME3"/>
<accession>A0A1G9QME3</accession>
<keyword evidence="1" id="KW-0812">Transmembrane</keyword>
<feature type="transmembrane region" description="Helical" evidence="1">
    <location>
        <begin position="44"/>
        <end position="69"/>
    </location>
</feature>
<keyword evidence="3" id="KW-1185">Reference proteome</keyword>
<gene>
    <name evidence="2" type="ORF">SAMN04488502_102232</name>
</gene>
<dbReference type="EMBL" id="FNHB01000002">
    <property type="protein sequence ID" value="SDM12194.1"/>
    <property type="molecule type" value="Genomic_DNA"/>
</dbReference>
<keyword evidence="1" id="KW-1133">Transmembrane helix</keyword>
<protein>
    <submittedName>
        <fullName evidence="2">SdpI/YhfL protein family protein</fullName>
    </submittedName>
</protein>
<proteinExistence type="predicted"/>
<organism evidence="2 3">
    <name type="scientific">Dendrosporobacter quercicolus</name>
    <dbReference type="NCBI Taxonomy" id="146817"/>
    <lineage>
        <taxon>Bacteria</taxon>
        <taxon>Bacillati</taxon>
        <taxon>Bacillota</taxon>
        <taxon>Negativicutes</taxon>
        <taxon>Selenomonadales</taxon>
        <taxon>Sporomusaceae</taxon>
        <taxon>Dendrosporobacter</taxon>
    </lineage>
</organism>
<dbReference type="Proteomes" id="UP000214880">
    <property type="component" value="Unassembled WGS sequence"/>
</dbReference>
<reference evidence="2 3" key="1">
    <citation type="submission" date="2016-10" db="EMBL/GenBank/DDBJ databases">
        <authorList>
            <person name="de Groot N.N."/>
        </authorList>
    </citation>
    <scope>NUCLEOTIDE SEQUENCE [LARGE SCALE GENOMIC DNA]</scope>
    <source>
        <strain evidence="2 3">DSM 1736</strain>
    </source>
</reference>
<evidence type="ECO:0000313" key="2">
    <source>
        <dbReference type="EMBL" id="SDM12194.1"/>
    </source>
</evidence>
<dbReference type="Pfam" id="PF13630">
    <property type="entry name" value="SdpI"/>
    <property type="match status" value="1"/>
</dbReference>
<name>A0A1G9QME3_9FIRM</name>
<keyword evidence="1" id="KW-0472">Membrane</keyword>
<evidence type="ECO:0000256" key="1">
    <source>
        <dbReference type="SAM" id="Phobius"/>
    </source>
</evidence>
<dbReference type="RefSeq" id="WP_173812809.1">
    <property type="nucleotide sequence ID" value="NZ_FNHB01000002.1"/>
</dbReference>
<dbReference type="STRING" id="146817.SAMN04488502_102232"/>
<evidence type="ECO:0000313" key="3">
    <source>
        <dbReference type="Proteomes" id="UP000214880"/>
    </source>
</evidence>
<sequence>MPPEAMAVAAAIQLFLGFFAYYSQIKMNDFVGYRTPRAMVNEETWLYANKTFGKYSIIAGTINVLFGLWGRTVSYGHHQQAILWIGNLLLLVAGVGISIYLTEKKLFEKFGD</sequence>
<dbReference type="InterPro" id="IPR025962">
    <property type="entry name" value="SdpI/YhfL"/>
</dbReference>
<feature type="transmembrane region" description="Helical" evidence="1">
    <location>
        <begin position="6"/>
        <end position="23"/>
    </location>
</feature>